<comment type="pathway">
    <text evidence="1">Lipid metabolism; fatty acid biosynthesis.</text>
</comment>
<keyword evidence="2" id="KW-0444">Lipid biosynthesis</keyword>
<dbReference type="OrthoDB" id="9808814at2"/>
<reference evidence="9 10" key="2">
    <citation type="journal article" date="2016" name="Infect. Immun.">
        <title>Helicobacter saguini, a Novel Helicobacter Isolated from Cotton-Top Tamarins with Ulcerative Colitis, Has Proinflammatory Properties and Induces Typhlocolitis and Dysplasia in Gnotobiotic IL-10-/- Mice.</title>
        <authorList>
            <person name="Shen Z."/>
            <person name="Mannion A."/>
            <person name="Whary M.T."/>
            <person name="Muthupalani S."/>
            <person name="Sheh A."/>
            <person name="Feng Y."/>
            <person name="Gong G."/>
            <person name="Vandamme P."/>
            <person name="Holcombe H.R."/>
            <person name="Paster B.J."/>
            <person name="Fox J.G."/>
        </authorList>
    </citation>
    <scope>NUCLEOTIDE SEQUENCE [LARGE SCALE GENOMIC DNA]</scope>
    <source>
        <strain evidence="9 10">MIT 97-6194</strain>
    </source>
</reference>
<dbReference type="RefSeq" id="WP_052062597.1">
    <property type="nucleotide sequence ID" value="NZ_JRMP02000011.1"/>
</dbReference>
<protein>
    <submittedName>
        <fullName evidence="9">SDR family NAD(P)-dependent oxidoreductase</fullName>
    </submittedName>
</protein>
<dbReference type="EMBL" id="JRMP02000011">
    <property type="protein sequence ID" value="TLD93995.1"/>
    <property type="molecule type" value="Genomic_DNA"/>
</dbReference>
<accession>A0A347VV35</accession>
<dbReference type="PRINTS" id="PR00081">
    <property type="entry name" value="GDHRDH"/>
</dbReference>
<evidence type="ECO:0000313" key="10">
    <source>
        <dbReference type="Proteomes" id="UP000029714"/>
    </source>
</evidence>
<keyword evidence="3" id="KW-0276">Fatty acid metabolism</keyword>
<dbReference type="PANTHER" id="PTHR43086:SF2">
    <property type="entry name" value="HYDROXYSTEROID DEHYDROGENASE-LIKE PROTEIN 1"/>
    <property type="match status" value="1"/>
</dbReference>
<keyword evidence="6" id="KW-0443">Lipid metabolism</keyword>
<evidence type="ECO:0000256" key="5">
    <source>
        <dbReference type="ARBA" id="ARBA00023002"/>
    </source>
</evidence>
<dbReference type="Pfam" id="PF00106">
    <property type="entry name" value="adh_short"/>
    <property type="match status" value="2"/>
</dbReference>
<dbReference type="Gene3D" id="3.40.50.720">
    <property type="entry name" value="NAD(P)-binding Rossmann-like Domain"/>
    <property type="match status" value="1"/>
</dbReference>
<evidence type="ECO:0000313" key="11">
    <source>
        <dbReference type="Proteomes" id="UP000477070"/>
    </source>
</evidence>
<keyword evidence="4" id="KW-0521">NADP</keyword>
<organism evidence="9 10">
    <name type="scientific">Helicobacter saguini</name>
    <dbReference type="NCBI Taxonomy" id="1548018"/>
    <lineage>
        <taxon>Bacteria</taxon>
        <taxon>Pseudomonadati</taxon>
        <taxon>Campylobacterota</taxon>
        <taxon>Epsilonproteobacteria</taxon>
        <taxon>Campylobacterales</taxon>
        <taxon>Helicobacteraceae</taxon>
        <taxon>Helicobacter</taxon>
    </lineage>
</organism>
<keyword evidence="10" id="KW-1185">Reference proteome</keyword>
<dbReference type="GO" id="GO:0030497">
    <property type="term" value="P:fatty acid elongation"/>
    <property type="evidence" value="ECO:0007669"/>
    <property type="project" value="TreeGrafter"/>
</dbReference>
<dbReference type="InterPro" id="IPR020904">
    <property type="entry name" value="Sc_DH/Rdtase_CS"/>
</dbReference>
<reference evidence="9 10" key="1">
    <citation type="journal article" date="2014" name="Genome Announc.">
        <title>Draft genome sequences of eight enterohepatic helicobacter species isolated from both laboratory and wild rodents.</title>
        <authorList>
            <person name="Sheh A."/>
            <person name="Shen Z."/>
            <person name="Fox J.G."/>
        </authorList>
    </citation>
    <scope>NUCLEOTIDE SEQUENCE [LARGE SCALE GENOMIC DNA]</scope>
    <source>
        <strain evidence="9 10">MIT 97-6194</strain>
    </source>
</reference>
<evidence type="ECO:0000256" key="6">
    <source>
        <dbReference type="ARBA" id="ARBA00023098"/>
    </source>
</evidence>
<dbReference type="InterPro" id="IPR036291">
    <property type="entry name" value="NAD(P)-bd_dom_sf"/>
</dbReference>
<name>A0A347VV35_9HELI</name>
<evidence type="ECO:0000256" key="1">
    <source>
        <dbReference type="ARBA" id="ARBA00005194"/>
    </source>
</evidence>
<evidence type="ECO:0000313" key="8">
    <source>
        <dbReference type="EMBL" id="MWV69087.1"/>
    </source>
</evidence>
<dbReference type="PANTHER" id="PTHR43086">
    <property type="entry name" value="VERY-LONG-CHAIN 3-OXOOACYL-COA REDUCTASE"/>
    <property type="match status" value="1"/>
</dbReference>
<sequence length="341" mass="38297">MKNVAIISGASSGLGSEFVVAVLEKYAIFGSGNLEYSKGKIIEPTFENLQDSIKINEIWLIARREKSKYHLDLNALESKYSGVKFVYFSLDLGQDSSFITLQNALNNGKPNVRILINNAGFERDGAFINMQNSDIITLLDLNIKGATLLSKIVLPFMLENLEVFKEKVIESNLQNPQDSIESKLQNSQVLDKKITESTSQDSIKNSKNPNILDKEITAFIVMVGSVSGFAPIPNQAVYAASKGYIEYFSKALAFELKDSNVNVLLFCPGNMDTEMNSRADTISRGGKFSKLPFLNIKKETRIILQKAERGEKIYTALPFYKFYRFLSKIIPNNIIMKFNKY</sequence>
<keyword evidence="5" id="KW-0560">Oxidoreductase</keyword>
<dbReference type="CDD" id="cd05233">
    <property type="entry name" value="SDR_c"/>
    <property type="match status" value="1"/>
</dbReference>
<dbReference type="Proteomes" id="UP000029714">
    <property type="component" value="Unassembled WGS sequence"/>
</dbReference>
<dbReference type="SUPFAM" id="SSF51735">
    <property type="entry name" value="NAD(P)-binding Rossmann-fold domains"/>
    <property type="match status" value="1"/>
</dbReference>
<proteinExistence type="predicted"/>
<comment type="caution">
    <text evidence="9">The sequence shown here is derived from an EMBL/GenBank/DDBJ whole genome shotgun (WGS) entry which is preliminary data.</text>
</comment>
<evidence type="ECO:0000256" key="2">
    <source>
        <dbReference type="ARBA" id="ARBA00022516"/>
    </source>
</evidence>
<evidence type="ECO:0000256" key="7">
    <source>
        <dbReference type="ARBA" id="ARBA00023160"/>
    </source>
</evidence>
<gene>
    <name evidence="8" type="ORF">DCO61_03385</name>
    <name evidence="9" type="ORF">LS64_007490</name>
</gene>
<dbReference type="InterPro" id="IPR002347">
    <property type="entry name" value="SDR_fam"/>
</dbReference>
<dbReference type="PROSITE" id="PS00061">
    <property type="entry name" value="ADH_SHORT"/>
    <property type="match status" value="1"/>
</dbReference>
<reference evidence="8 11" key="4">
    <citation type="submission" date="2019-12" db="EMBL/GenBank/DDBJ databases">
        <title>Multi-Generational Helicobacter saguini Isolates.</title>
        <authorList>
            <person name="Mannion A."/>
            <person name="Shen Z."/>
            <person name="Fox J.G."/>
        </authorList>
    </citation>
    <scope>NUCLEOTIDE SEQUENCE [LARGE SCALE GENOMIC DNA]</scope>
    <source>
        <strain evidence="8">16-048</strain>
        <strain evidence="11">16-048 (F4)</strain>
    </source>
</reference>
<reference evidence="9" key="3">
    <citation type="submission" date="2018-04" db="EMBL/GenBank/DDBJ databases">
        <authorList>
            <person name="Sheh A."/>
            <person name="Shen Z."/>
            <person name="Mannion A.J."/>
            <person name="Fox J.G."/>
        </authorList>
    </citation>
    <scope>NUCLEOTIDE SEQUENCE</scope>
    <source>
        <strain evidence="9">MIT 97-6194</strain>
    </source>
</reference>
<dbReference type="AlphaFoldDB" id="A0A347VV35"/>
<dbReference type="GO" id="GO:0016491">
    <property type="term" value="F:oxidoreductase activity"/>
    <property type="evidence" value="ECO:0007669"/>
    <property type="project" value="UniProtKB-KW"/>
</dbReference>
<dbReference type="EMBL" id="QBIU01000001">
    <property type="protein sequence ID" value="MWV69087.1"/>
    <property type="molecule type" value="Genomic_DNA"/>
</dbReference>
<keyword evidence="7" id="KW-0275">Fatty acid biosynthesis</keyword>
<evidence type="ECO:0000313" key="9">
    <source>
        <dbReference type="EMBL" id="TLD93995.1"/>
    </source>
</evidence>
<dbReference type="Proteomes" id="UP000477070">
    <property type="component" value="Unassembled WGS sequence"/>
</dbReference>
<evidence type="ECO:0000256" key="3">
    <source>
        <dbReference type="ARBA" id="ARBA00022832"/>
    </source>
</evidence>
<evidence type="ECO:0000256" key="4">
    <source>
        <dbReference type="ARBA" id="ARBA00022857"/>
    </source>
</evidence>